<evidence type="ECO:0000256" key="6">
    <source>
        <dbReference type="ARBA" id="ARBA00023136"/>
    </source>
</evidence>
<keyword evidence="5" id="KW-0798">TonB box</keyword>
<proteinExistence type="inferred from homology"/>
<evidence type="ECO:0000313" key="12">
    <source>
        <dbReference type="Proteomes" id="UP000295129"/>
    </source>
</evidence>
<keyword evidence="3 8" id="KW-1134">Transmembrane beta strand</keyword>
<dbReference type="PANTHER" id="PTHR32552:SF82">
    <property type="entry name" value="FCUA PROTEIN"/>
    <property type="match status" value="1"/>
</dbReference>
<protein>
    <submittedName>
        <fullName evidence="11">TonB-dependent receptor-like protein</fullName>
    </submittedName>
</protein>
<dbReference type="InterPro" id="IPR039426">
    <property type="entry name" value="TonB-dep_rcpt-like"/>
</dbReference>
<keyword evidence="6 8" id="KW-0472">Membrane</keyword>
<feature type="region of interest" description="Disordered" evidence="9">
    <location>
        <begin position="1"/>
        <end position="21"/>
    </location>
</feature>
<evidence type="ECO:0000256" key="8">
    <source>
        <dbReference type="PROSITE-ProRule" id="PRU01360"/>
    </source>
</evidence>
<dbReference type="AlphaFoldDB" id="A0A4R6DJL7"/>
<feature type="region of interest" description="Disordered" evidence="9">
    <location>
        <begin position="230"/>
        <end position="280"/>
    </location>
</feature>
<dbReference type="Pfam" id="PF00593">
    <property type="entry name" value="TonB_dep_Rec_b-barrel"/>
    <property type="match status" value="1"/>
</dbReference>
<feature type="domain" description="TonB-dependent receptor-like beta-barrel" evidence="10">
    <location>
        <begin position="30"/>
        <end position="222"/>
    </location>
</feature>
<keyword evidence="2 8" id="KW-0813">Transport</keyword>
<evidence type="ECO:0000256" key="4">
    <source>
        <dbReference type="ARBA" id="ARBA00022692"/>
    </source>
</evidence>
<dbReference type="InterPro" id="IPR000531">
    <property type="entry name" value="Beta-barrel_TonB"/>
</dbReference>
<evidence type="ECO:0000256" key="9">
    <source>
        <dbReference type="SAM" id="MobiDB-lite"/>
    </source>
</evidence>
<dbReference type="PROSITE" id="PS52016">
    <property type="entry name" value="TONB_DEPENDENT_REC_3"/>
    <property type="match status" value="1"/>
</dbReference>
<sequence>MRTARPSYVPIAKNPPKTAESTNQSLAIATLSLYGNYIESLEAGPTAPGSAANAGEVFAPSKTKQVELGAKLDFGRFELTTGIFEIEHPSGLTDASNYYSMDGRQRNRGLELSLFGKAQPELRLPGGLTYIDSEMLKTQNGQYDGKTAAGVPRLSAVQGFEWDLPFVAKLTLTGRANPTGRQYIANDNSRTIPAYTLYGMGARYKTTVRGQTLILRANIDNLFDKDYWTSEPDAAPKGRRPRRAAQPGPATPRRRSSFPPSAACQPQGRAPSRGFPPAQD</sequence>
<accession>A0A4R6DJL7</accession>
<name>A0A4R6DJL7_9RHOO</name>
<evidence type="ECO:0000259" key="10">
    <source>
        <dbReference type="Pfam" id="PF00593"/>
    </source>
</evidence>
<gene>
    <name evidence="11" type="ORF">C7389_1328</name>
</gene>
<dbReference type="Proteomes" id="UP000295129">
    <property type="component" value="Unassembled WGS sequence"/>
</dbReference>
<dbReference type="EMBL" id="SNVV01000032">
    <property type="protein sequence ID" value="TDN44996.1"/>
    <property type="molecule type" value="Genomic_DNA"/>
</dbReference>
<keyword evidence="7 8" id="KW-0998">Cell outer membrane</keyword>
<dbReference type="Gene3D" id="2.40.170.20">
    <property type="entry name" value="TonB-dependent receptor, beta-barrel domain"/>
    <property type="match status" value="1"/>
</dbReference>
<dbReference type="RefSeq" id="WP_162851814.1">
    <property type="nucleotide sequence ID" value="NZ_SNVV01000032.1"/>
</dbReference>
<comment type="caution">
    <text evidence="11">The sequence shown here is derived from an EMBL/GenBank/DDBJ whole genome shotgun (WGS) entry which is preliminary data.</text>
</comment>
<keyword evidence="4 8" id="KW-0812">Transmembrane</keyword>
<dbReference type="PANTHER" id="PTHR32552">
    <property type="entry name" value="FERRICHROME IRON RECEPTOR-RELATED"/>
    <property type="match status" value="1"/>
</dbReference>
<evidence type="ECO:0000256" key="3">
    <source>
        <dbReference type="ARBA" id="ARBA00022452"/>
    </source>
</evidence>
<dbReference type="GO" id="GO:0015344">
    <property type="term" value="F:siderophore uptake transmembrane transporter activity"/>
    <property type="evidence" value="ECO:0007669"/>
    <property type="project" value="TreeGrafter"/>
</dbReference>
<keyword evidence="12" id="KW-1185">Reference proteome</keyword>
<comment type="similarity">
    <text evidence="8">Belongs to the TonB-dependent receptor family.</text>
</comment>
<dbReference type="InterPro" id="IPR036942">
    <property type="entry name" value="Beta-barrel_TonB_sf"/>
</dbReference>
<keyword evidence="11" id="KW-0675">Receptor</keyword>
<dbReference type="SUPFAM" id="SSF56935">
    <property type="entry name" value="Porins"/>
    <property type="match status" value="1"/>
</dbReference>
<evidence type="ECO:0000256" key="5">
    <source>
        <dbReference type="ARBA" id="ARBA00023077"/>
    </source>
</evidence>
<evidence type="ECO:0000256" key="7">
    <source>
        <dbReference type="ARBA" id="ARBA00023237"/>
    </source>
</evidence>
<organism evidence="11 12">
    <name type="scientific">Azoarcus indigens</name>
    <dbReference type="NCBI Taxonomy" id="29545"/>
    <lineage>
        <taxon>Bacteria</taxon>
        <taxon>Pseudomonadati</taxon>
        <taxon>Pseudomonadota</taxon>
        <taxon>Betaproteobacteria</taxon>
        <taxon>Rhodocyclales</taxon>
        <taxon>Zoogloeaceae</taxon>
        <taxon>Azoarcus</taxon>
    </lineage>
</organism>
<evidence type="ECO:0000256" key="2">
    <source>
        <dbReference type="ARBA" id="ARBA00022448"/>
    </source>
</evidence>
<evidence type="ECO:0000313" key="11">
    <source>
        <dbReference type="EMBL" id="TDN44996.1"/>
    </source>
</evidence>
<comment type="subcellular location">
    <subcellularLocation>
        <location evidence="1 8">Cell outer membrane</location>
        <topology evidence="1 8">Multi-pass membrane protein</topology>
    </subcellularLocation>
</comment>
<reference evidence="11 12" key="1">
    <citation type="submission" date="2019-03" db="EMBL/GenBank/DDBJ databases">
        <title>Genomic Encyclopedia of Type Strains, Phase IV (KMG-IV): sequencing the most valuable type-strain genomes for metagenomic binning, comparative biology and taxonomic classification.</title>
        <authorList>
            <person name="Goeker M."/>
        </authorList>
    </citation>
    <scope>NUCLEOTIDE SEQUENCE [LARGE SCALE GENOMIC DNA]</scope>
    <source>
        <strain evidence="11 12">DSM 12121</strain>
    </source>
</reference>
<evidence type="ECO:0000256" key="1">
    <source>
        <dbReference type="ARBA" id="ARBA00004571"/>
    </source>
</evidence>
<dbReference type="GO" id="GO:0009279">
    <property type="term" value="C:cell outer membrane"/>
    <property type="evidence" value="ECO:0007669"/>
    <property type="project" value="UniProtKB-SubCell"/>
</dbReference>